<dbReference type="InParanoid" id="A0A067LUQ4"/>
<reference evidence="2" key="1">
    <citation type="journal article" date="2014" name="Proc. Natl. Acad. Sci. U.S.A.">
        <title>Extensive sampling of basidiomycete genomes demonstrates inadequacy of the white-rot/brown-rot paradigm for wood decay fungi.</title>
        <authorList>
            <person name="Riley R."/>
            <person name="Salamov A.A."/>
            <person name="Brown D.W."/>
            <person name="Nagy L.G."/>
            <person name="Floudas D."/>
            <person name="Held B.W."/>
            <person name="Levasseur A."/>
            <person name="Lombard V."/>
            <person name="Morin E."/>
            <person name="Otillar R."/>
            <person name="Lindquist E.A."/>
            <person name="Sun H."/>
            <person name="LaButti K.M."/>
            <person name="Schmutz J."/>
            <person name="Jabbour D."/>
            <person name="Luo H."/>
            <person name="Baker S.E."/>
            <person name="Pisabarro A.G."/>
            <person name="Walton J.D."/>
            <person name="Blanchette R.A."/>
            <person name="Henrissat B."/>
            <person name="Martin F."/>
            <person name="Cullen D."/>
            <person name="Hibbett D.S."/>
            <person name="Grigoriev I.V."/>
        </authorList>
    </citation>
    <scope>NUCLEOTIDE SEQUENCE [LARGE SCALE GENOMIC DNA]</scope>
    <source>
        <strain evidence="2">FD-172 SS1</strain>
    </source>
</reference>
<sequence length="104" mass="11223">MHGPVSPIPPTYSSPRHPLDPSPLSHLACIGCPWPLRYLSHPTAVCLRPSLPVCSWFEAELPIVIYTTDNSAVTAGVAKVTTVKGDIELGQRKSQCTSPFPPHP</sequence>
<dbReference type="HOGENOM" id="CLU_2249664_0_0_1"/>
<dbReference type="AlphaFoldDB" id="A0A067LUQ4"/>
<accession>A0A067LUQ4</accession>
<proteinExistence type="predicted"/>
<name>A0A067LUQ4_BOTB1</name>
<dbReference type="EMBL" id="KL198164">
    <property type="protein sequence ID" value="KDQ05990.1"/>
    <property type="molecule type" value="Genomic_DNA"/>
</dbReference>
<keyword evidence="2" id="KW-1185">Reference proteome</keyword>
<evidence type="ECO:0000313" key="2">
    <source>
        <dbReference type="Proteomes" id="UP000027195"/>
    </source>
</evidence>
<protein>
    <submittedName>
        <fullName evidence="1">Uncharacterized protein</fullName>
    </submittedName>
</protein>
<gene>
    <name evidence="1" type="ORF">BOTBODRAFT_182008</name>
</gene>
<dbReference type="Proteomes" id="UP000027195">
    <property type="component" value="Unassembled WGS sequence"/>
</dbReference>
<evidence type="ECO:0000313" key="1">
    <source>
        <dbReference type="EMBL" id="KDQ05990.1"/>
    </source>
</evidence>
<organism evidence="1 2">
    <name type="scientific">Botryobasidium botryosum (strain FD-172 SS1)</name>
    <dbReference type="NCBI Taxonomy" id="930990"/>
    <lineage>
        <taxon>Eukaryota</taxon>
        <taxon>Fungi</taxon>
        <taxon>Dikarya</taxon>
        <taxon>Basidiomycota</taxon>
        <taxon>Agaricomycotina</taxon>
        <taxon>Agaricomycetes</taxon>
        <taxon>Cantharellales</taxon>
        <taxon>Botryobasidiaceae</taxon>
        <taxon>Botryobasidium</taxon>
    </lineage>
</organism>